<proteinExistence type="predicted"/>
<reference evidence="2" key="1">
    <citation type="submission" date="2022-11" db="UniProtKB">
        <authorList>
            <consortium name="WormBaseParasite"/>
        </authorList>
    </citation>
    <scope>IDENTIFICATION</scope>
</reference>
<sequence length="212" mass="23443">MKFGRLIPLLLFFGLLLPTFINAKPKDCAFGGKCYWYGQVAVDVIPGMEKKTCDDGICYAFKCMYSNGQIMYGNGCYDDFFHTCAYIQSSILENARGNKKFTYNDESVIAVSCGESTDLSGCAQLKFIGYADMDKNAAFGLQHNKTADQFKQCNYIGKLIPFKPQVQCAKGGFCVTGRIEGDPPIEVSNVTCNACALFFCTVKVNFFMVMVA</sequence>
<dbReference type="Proteomes" id="UP000887580">
    <property type="component" value="Unplaced"/>
</dbReference>
<name>A0AC35FU79_9BILA</name>
<protein>
    <submittedName>
        <fullName evidence="2">Uncharacterized protein</fullName>
    </submittedName>
</protein>
<dbReference type="WBParaSite" id="PS1159_v2.g20881.t1">
    <property type="protein sequence ID" value="PS1159_v2.g20881.t1"/>
    <property type="gene ID" value="PS1159_v2.g20881"/>
</dbReference>
<organism evidence="1 2">
    <name type="scientific">Panagrolaimus sp. PS1159</name>
    <dbReference type="NCBI Taxonomy" id="55785"/>
    <lineage>
        <taxon>Eukaryota</taxon>
        <taxon>Metazoa</taxon>
        <taxon>Ecdysozoa</taxon>
        <taxon>Nematoda</taxon>
        <taxon>Chromadorea</taxon>
        <taxon>Rhabditida</taxon>
        <taxon>Tylenchina</taxon>
        <taxon>Panagrolaimomorpha</taxon>
        <taxon>Panagrolaimoidea</taxon>
        <taxon>Panagrolaimidae</taxon>
        <taxon>Panagrolaimus</taxon>
    </lineage>
</organism>
<evidence type="ECO:0000313" key="2">
    <source>
        <dbReference type="WBParaSite" id="PS1159_v2.g20881.t1"/>
    </source>
</evidence>
<evidence type="ECO:0000313" key="1">
    <source>
        <dbReference type="Proteomes" id="UP000887580"/>
    </source>
</evidence>
<accession>A0AC35FU79</accession>